<dbReference type="EMBL" id="AP024480">
    <property type="protein sequence ID" value="BCS81768.1"/>
    <property type="molecule type" value="Genomic_DNA"/>
</dbReference>
<name>A0ABM7NNP6_9FIRM</name>
<accession>A0ABM7NNP6</accession>
<dbReference type="Proteomes" id="UP000663623">
    <property type="component" value="Chromosome"/>
</dbReference>
<reference evidence="1 2" key="1">
    <citation type="submission" date="2021-02" db="EMBL/GenBank/DDBJ databases">
        <title>Nitrogen-fixing ability and nitrogen fixation related genes of thermophilic fermentative bacteria in the genus Caldicellulosiruptor.</title>
        <authorList>
            <person name="Chen Y."/>
            <person name="Nishihara A."/>
            <person name="Haruta S."/>
        </authorList>
    </citation>
    <scope>NUCLEOTIDE SEQUENCE [LARGE SCALE GENOMIC DNA]</scope>
    <source>
        <strain evidence="1 2">YA01</strain>
    </source>
</reference>
<evidence type="ECO:0000313" key="1">
    <source>
        <dbReference type="EMBL" id="BCS81768.1"/>
    </source>
</evidence>
<proteinExistence type="predicted"/>
<protein>
    <submittedName>
        <fullName evidence="1">Uncharacterized protein</fullName>
    </submittedName>
</protein>
<dbReference type="RefSeq" id="WP_207178835.1">
    <property type="nucleotide sequence ID" value="NZ_AP024480.1"/>
</dbReference>
<keyword evidence="2" id="KW-1185">Reference proteome</keyword>
<evidence type="ECO:0000313" key="2">
    <source>
        <dbReference type="Proteomes" id="UP000663623"/>
    </source>
</evidence>
<gene>
    <name evidence="1" type="ORF">CaldiYA01_17280</name>
</gene>
<sequence length="74" mass="8536">MQITLDNIKFGKDVLFPNPPKEAFKEAEKISFKSYLNPIGFNISYWDGVIPVYNYLIVNQMLAELNVNISNFGY</sequence>
<organism evidence="1 2">
    <name type="scientific">Caldicellulosiruptor diazotrophicus</name>
    <dbReference type="NCBI Taxonomy" id="2806205"/>
    <lineage>
        <taxon>Bacteria</taxon>
        <taxon>Bacillati</taxon>
        <taxon>Bacillota</taxon>
        <taxon>Bacillota incertae sedis</taxon>
        <taxon>Caldicellulosiruptorales</taxon>
        <taxon>Caldicellulosiruptoraceae</taxon>
        <taxon>Caldicellulosiruptor</taxon>
    </lineage>
</organism>